<evidence type="ECO:0000256" key="1">
    <source>
        <dbReference type="ARBA" id="ARBA00022729"/>
    </source>
</evidence>
<dbReference type="Gene3D" id="3.40.190.10">
    <property type="entry name" value="Periplasmic binding protein-like II"/>
    <property type="match status" value="2"/>
</dbReference>
<dbReference type="PANTHER" id="PTHR30006">
    <property type="entry name" value="THIAMINE-BINDING PERIPLASMIC PROTEIN-RELATED"/>
    <property type="match status" value="1"/>
</dbReference>
<dbReference type="Pfam" id="PF13343">
    <property type="entry name" value="SBP_bac_6"/>
    <property type="match status" value="1"/>
</dbReference>
<evidence type="ECO:0000313" key="3">
    <source>
        <dbReference type="Proteomes" id="UP000033530"/>
    </source>
</evidence>
<reference evidence="2 3" key="1">
    <citation type="submission" date="2015-03" db="EMBL/GenBank/DDBJ databases">
        <title>Draft Genome Sequence of S. carnosus subsp. utilis LTH 7013, Isolated from South Tirolean Ham.</title>
        <authorList>
            <person name="Mueller A."/>
            <person name="Huptas C."/>
            <person name="Wenning M."/>
            <person name="Weiss A."/>
            <person name="Schmidt H."/>
        </authorList>
    </citation>
    <scope>NUCLEOTIDE SEQUENCE [LARGE SCALE GENOMIC DNA]</scope>
    <source>
        <strain evidence="2 3">LTH7013</strain>
    </source>
</reference>
<dbReference type="Proteomes" id="UP000033530">
    <property type="component" value="Unassembled WGS sequence"/>
</dbReference>
<proteinExistence type="predicted"/>
<evidence type="ECO:0000313" key="2">
    <source>
        <dbReference type="EMBL" id="KKB26457.1"/>
    </source>
</evidence>
<dbReference type="EMBL" id="LAIU01000001">
    <property type="protein sequence ID" value="KKB26457.1"/>
    <property type="molecule type" value="Genomic_DNA"/>
</dbReference>
<gene>
    <name evidence="2" type="ORF">VV61_02920</name>
</gene>
<dbReference type="GO" id="GO:0015888">
    <property type="term" value="P:thiamine transport"/>
    <property type="evidence" value="ECO:0007669"/>
    <property type="project" value="TreeGrafter"/>
</dbReference>
<comment type="caution">
    <text evidence="2">The sequence shown here is derived from an EMBL/GenBank/DDBJ whole genome shotgun (WGS) entry which is preliminary data.</text>
</comment>
<dbReference type="GO" id="GO:0030975">
    <property type="term" value="F:thiamine binding"/>
    <property type="evidence" value="ECO:0007669"/>
    <property type="project" value="TreeGrafter"/>
</dbReference>
<organism evidence="2 3">
    <name type="scientific">Staphylococcus carnosus</name>
    <dbReference type="NCBI Taxonomy" id="1281"/>
    <lineage>
        <taxon>Bacteria</taxon>
        <taxon>Bacillati</taxon>
        <taxon>Bacillota</taxon>
        <taxon>Bacilli</taxon>
        <taxon>Bacillales</taxon>
        <taxon>Staphylococcaceae</taxon>
        <taxon>Staphylococcus</taxon>
    </lineage>
</organism>
<dbReference type="SUPFAM" id="SSF53850">
    <property type="entry name" value="Periplasmic binding protein-like II"/>
    <property type="match status" value="1"/>
</dbReference>
<dbReference type="PANTHER" id="PTHR30006:SF2">
    <property type="entry name" value="ABC TRANSPORTER SUBSTRATE-BINDING PROTEIN"/>
    <property type="match status" value="1"/>
</dbReference>
<protein>
    <submittedName>
        <fullName evidence="2">ABC transporter substrate-binding protein</fullName>
    </submittedName>
</protein>
<accession>A0AAJ0NHZ0</accession>
<dbReference type="AlphaFoldDB" id="A0AAJ0NHZ0"/>
<sequence length="330" mass="36591">MKIKLVILGIICAVLLYFSYVGLGASSDKIIIQTNADEEAIAAMETALDHHGYKGQYIVQPQSTSELGGKIMAEGKSIDADIVTQASYYLESAQKEHHMFVPIHSTMNQHELKQYPDYMSPILGNMGSLFVNTKVLKEKHLPVPKSIKDLTKPEYKNEISFPNIMDSSTGWLLLQGVISEYGDKEGQQIIKKLIVNAGPHLESSGSGPLKKVQSGEAAVGAGLRNQAIDAEKDGEPIKYIDPSEGNFSLTEAAAVVKKGGKKQQKAEKMVEVIQKYGRKDLLKEYPVPLYKGEKVSKEMEPSYPKEWKTPLTVNLLDKHQRFSQRDNVGR</sequence>
<dbReference type="GO" id="GO:0030976">
    <property type="term" value="F:thiamine pyrophosphate binding"/>
    <property type="evidence" value="ECO:0007669"/>
    <property type="project" value="TreeGrafter"/>
</dbReference>
<dbReference type="GO" id="GO:0030288">
    <property type="term" value="C:outer membrane-bounded periplasmic space"/>
    <property type="evidence" value="ECO:0007669"/>
    <property type="project" value="TreeGrafter"/>
</dbReference>
<name>A0AAJ0NHZ0_STACA</name>
<keyword evidence="1" id="KW-0732">Signal</keyword>
<dbReference type="RefSeq" id="WP_046099433.1">
    <property type="nucleotide sequence ID" value="NZ_BKAP01000001.1"/>
</dbReference>